<dbReference type="Proteomes" id="UP000076154">
    <property type="component" value="Unassembled WGS sequence"/>
</dbReference>
<name>A0A369JW18_HYPMA</name>
<accession>A0A369JW18</accession>
<dbReference type="AlphaFoldDB" id="A0A369JW18"/>
<organism evidence="1 2">
    <name type="scientific">Hypsizygus marmoreus</name>
    <name type="common">White beech mushroom</name>
    <name type="synonym">Agaricus marmoreus</name>
    <dbReference type="NCBI Taxonomy" id="39966"/>
    <lineage>
        <taxon>Eukaryota</taxon>
        <taxon>Fungi</taxon>
        <taxon>Dikarya</taxon>
        <taxon>Basidiomycota</taxon>
        <taxon>Agaricomycotina</taxon>
        <taxon>Agaricomycetes</taxon>
        <taxon>Agaricomycetidae</taxon>
        <taxon>Agaricales</taxon>
        <taxon>Tricholomatineae</taxon>
        <taxon>Lyophyllaceae</taxon>
        <taxon>Hypsizygus</taxon>
    </lineage>
</organism>
<comment type="caution">
    <text evidence="1">The sequence shown here is derived from an EMBL/GenBank/DDBJ whole genome shotgun (WGS) entry which is preliminary data.</text>
</comment>
<reference evidence="1" key="1">
    <citation type="submission" date="2018-04" db="EMBL/GenBank/DDBJ databases">
        <title>Whole genome sequencing of Hypsizygus marmoreus.</title>
        <authorList>
            <person name="Choi I.-G."/>
            <person name="Min B."/>
            <person name="Kim J.-G."/>
            <person name="Kim S."/>
            <person name="Oh Y.-L."/>
            <person name="Kong W.-S."/>
            <person name="Park H."/>
            <person name="Jeong J."/>
            <person name="Song E.-S."/>
        </authorList>
    </citation>
    <scope>NUCLEOTIDE SEQUENCE [LARGE SCALE GENOMIC DNA]</scope>
    <source>
        <strain evidence="1">51987-8</strain>
    </source>
</reference>
<dbReference type="EMBL" id="LUEZ02000029">
    <property type="protein sequence ID" value="RDB26531.1"/>
    <property type="molecule type" value="Genomic_DNA"/>
</dbReference>
<protein>
    <submittedName>
        <fullName evidence="1">Uncharacterized protein</fullName>
    </submittedName>
</protein>
<dbReference type="InParanoid" id="A0A369JW18"/>
<evidence type="ECO:0000313" key="1">
    <source>
        <dbReference type="EMBL" id="RDB26531.1"/>
    </source>
</evidence>
<proteinExistence type="predicted"/>
<sequence>MELIISIFDYVYGGPALNAFRVDALSAVNILLYICQRWDDILESLPILRLPRLLSQVDFNNLDLALISRCPISNTLAPNVAEFRLIDIEKDEFMSSFLMPWAISGSTLEFIDCPGLDNDAIQGYNDASLPRWAYFRFADCPNPLYLGLFGWWRSIRRLKSRSGQGTRRVRMGSEAVPRLVEVVLTTDPVLVRFFALAFFPVRWSES</sequence>
<gene>
    <name evidence="1" type="ORF">Hypma_005682</name>
</gene>
<keyword evidence="2" id="KW-1185">Reference proteome</keyword>
<evidence type="ECO:0000313" key="2">
    <source>
        <dbReference type="Proteomes" id="UP000076154"/>
    </source>
</evidence>